<sequence length="61" mass="6994">MNVRQVRKKTKSVGNVKKITRSMQLVSAIKMKKAQQAAIEARPYQMHLELVIKKVLTKVDT</sequence>
<dbReference type="GO" id="GO:0046933">
    <property type="term" value="F:proton-transporting ATP synthase activity, rotational mechanism"/>
    <property type="evidence" value="ECO:0007669"/>
    <property type="project" value="InterPro"/>
</dbReference>
<evidence type="ECO:0000313" key="10">
    <source>
        <dbReference type="EMBL" id="PIV71204.1"/>
    </source>
</evidence>
<name>A0A2M7EKU1_9BACT</name>
<evidence type="ECO:0000256" key="1">
    <source>
        <dbReference type="ARBA" id="ARBA00003456"/>
    </source>
</evidence>
<dbReference type="InterPro" id="IPR000131">
    <property type="entry name" value="ATP_synth_F1_gsu"/>
</dbReference>
<dbReference type="Proteomes" id="UP000228762">
    <property type="component" value="Unassembled WGS sequence"/>
</dbReference>
<comment type="function">
    <text evidence="1">Produces ATP from ADP in the presence of a proton gradient across the membrane. The gamma chain is believed to be important in regulating ATPase activity and the flow of protons through the CF(0) complex.</text>
</comment>
<evidence type="ECO:0000256" key="6">
    <source>
        <dbReference type="ARBA" id="ARBA00023065"/>
    </source>
</evidence>
<feature type="non-terminal residue" evidence="10">
    <location>
        <position position="61"/>
    </location>
</feature>
<dbReference type="EMBL" id="PFEV01000037">
    <property type="protein sequence ID" value="PIV71204.1"/>
    <property type="molecule type" value="Genomic_DNA"/>
</dbReference>
<evidence type="ECO:0000256" key="7">
    <source>
        <dbReference type="ARBA" id="ARBA00023136"/>
    </source>
</evidence>
<comment type="subcellular location">
    <subcellularLocation>
        <location evidence="2">Membrane</location>
        <topology evidence="2">Peripheral membrane protein</topology>
    </subcellularLocation>
</comment>
<keyword evidence="8" id="KW-0139">CF(1)</keyword>
<dbReference type="Pfam" id="PF00231">
    <property type="entry name" value="ATP-synt"/>
    <property type="match status" value="1"/>
</dbReference>
<accession>A0A2M7EKU1</accession>
<dbReference type="SUPFAM" id="SSF52943">
    <property type="entry name" value="ATP synthase (F1-ATPase), gamma subunit"/>
    <property type="match status" value="1"/>
</dbReference>
<evidence type="ECO:0000256" key="8">
    <source>
        <dbReference type="ARBA" id="ARBA00023196"/>
    </source>
</evidence>
<keyword evidence="6" id="KW-0406">Ion transport</keyword>
<proteinExistence type="inferred from homology"/>
<organism evidence="10 11">
    <name type="scientific">Candidatus Roizmanbacteria bacterium CG17_big_fil_post_rev_8_21_14_2_50_39_7</name>
    <dbReference type="NCBI Taxonomy" id="1974858"/>
    <lineage>
        <taxon>Bacteria</taxon>
        <taxon>Candidatus Roizmaniibacteriota</taxon>
    </lineage>
</organism>
<evidence type="ECO:0000313" key="11">
    <source>
        <dbReference type="Proteomes" id="UP000228762"/>
    </source>
</evidence>
<protein>
    <submittedName>
        <fullName evidence="10">F0F1 ATP synthase subunit gamma</fullName>
    </submittedName>
</protein>
<dbReference type="GO" id="GO:0045259">
    <property type="term" value="C:proton-transporting ATP synthase complex"/>
    <property type="evidence" value="ECO:0007669"/>
    <property type="project" value="UniProtKB-KW"/>
</dbReference>
<evidence type="ECO:0000256" key="2">
    <source>
        <dbReference type="ARBA" id="ARBA00004170"/>
    </source>
</evidence>
<evidence type="ECO:0000256" key="5">
    <source>
        <dbReference type="ARBA" id="ARBA00022781"/>
    </source>
</evidence>
<dbReference type="Gene3D" id="1.10.287.80">
    <property type="entry name" value="ATP synthase, gamma subunit, helix hairpin domain"/>
    <property type="match status" value="1"/>
</dbReference>
<keyword evidence="7" id="KW-0472">Membrane</keyword>
<reference evidence="11" key="1">
    <citation type="submission" date="2017-09" db="EMBL/GenBank/DDBJ databases">
        <title>Depth-based differentiation of microbial function through sediment-hosted aquifers and enrichment of novel symbionts in the deep terrestrial subsurface.</title>
        <authorList>
            <person name="Probst A.J."/>
            <person name="Ladd B."/>
            <person name="Jarett J.K."/>
            <person name="Geller-Mcgrath D.E."/>
            <person name="Sieber C.M.K."/>
            <person name="Emerson J.B."/>
            <person name="Anantharaman K."/>
            <person name="Thomas B.C."/>
            <person name="Malmstrom R."/>
            <person name="Stieglmeier M."/>
            <person name="Klingl A."/>
            <person name="Woyke T."/>
            <person name="Ryan C.M."/>
            <person name="Banfield J.F."/>
        </authorList>
    </citation>
    <scope>NUCLEOTIDE SEQUENCE [LARGE SCALE GENOMIC DNA]</scope>
</reference>
<evidence type="ECO:0000256" key="3">
    <source>
        <dbReference type="ARBA" id="ARBA00007681"/>
    </source>
</evidence>
<dbReference type="AlphaFoldDB" id="A0A2M7EKU1"/>
<keyword evidence="4" id="KW-0813">Transport</keyword>
<keyword evidence="9" id="KW-0066">ATP synthesis</keyword>
<keyword evidence="5" id="KW-0375">Hydrogen ion transport</keyword>
<evidence type="ECO:0000256" key="9">
    <source>
        <dbReference type="ARBA" id="ARBA00023310"/>
    </source>
</evidence>
<comment type="similarity">
    <text evidence="3">Belongs to the ATPase gamma chain family.</text>
</comment>
<comment type="caution">
    <text evidence="10">The sequence shown here is derived from an EMBL/GenBank/DDBJ whole genome shotgun (WGS) entry which is preliminary data.</text>
</comment>
<gene>
    <name evidence="10" type="ORF">COW57_00795</name>
</gene>
<evidence type="ECO:0000256" key="4">
    <source>
        <dbReference type="ARBA" id="ARBA00022448"/>
    </source>
</evidence>
<dbReference type="InterPro" id="IPR035968">
    <property type="entry name" value="ATP_synth_F1_ATPase_gsu"/>
</dbReference>